<sequence>MSIVEGTSRESSGSRPERAPHMSIGINHAHIFMGRESAAVRVSSKSTTPTYVHVSLHETGGKGEHPVQPDAQVSLAVTPGKFELAGGASRLVKLIPLDRSKEPGTERRFRLIFEEVAGPDGSQPQDRGVTWACVVSYRPENLSGDPDAPLEPVVSADPPHLTLRNPSPCFAGVEEFRVNGKAVEDFEHRTITPGGEISCEATVEAGASLTWRYRTSEGREHTGTATA</sequence>
<dbReference type="SUPFAM" id="SSF49584">
    <property type="entry name" value="Periplasmic chaperone C-domain"/>
    <property type="match status" value="1"/>
</dbReference>
<name>A0ABZ1EXZ9_9ACTN</name>
<evidence type="ECO:0000313" key="6">
    <source>
        <dbReference type="EMBL" id="WSB08992.1"/>
    </source>
</evidence>
<keyword evidence="3" id="KW-0574">Periplasm</keyword>
<organism evidence="6 7">
    <name type="scientific">Streptomyces cyaneofuscatus</name>
    <dbReference type="NCBI Taxonomy" id="66883"/>
    <lineage>
        <taxon>Bacteria</taxon>
        <taxon>Bacillati</taxon>
        <taxon>Actinomycetota</taxon>
        <taxon>Actinomycetes</taxon>
        <taxon>Kitasatosporales</taxon>
        <taxon>Streptomycetaceae</taxon>
        <taxon>Streptomyces</taxon>
    </lineage>
</organism>
<evidence type="ECO:0000256" key="2">
    <source>
        <dbReference type="ARBA" id="ARBA00007399"/>
    </source>
</evidence>
<dbReference type="RefSeq" id="WP_326704703.1">
    <property type="nucleotide sequence ID" value="NZ_CP109083.1"/>
</dbReference>
<evidence type="ECO:0000256" key="1">
    <source>
        <dbReference type="ARBA" id="ARBA00004418"/>
    </source>
</evidence>
<proteinExistence type="inferred from homology"/>
<dbReference type="Proteomes" id="UP001356428">
    <property type="component" value="Chromosome"/>
</dbReference>
<dbReference type="EMBL" id="CP109083">
    <property type="protein sequence ID" value="WSB08992.1"/>
    <property type="molecule type" value="Genomic_DNA"/>
</dbReference>
<evidence type="ECO:0000256" key="4">
    <source>
        <dbReference type="ARBA" id="ARBA00023186"/>
    </source>
</evidence>
<evidence type="ECO:0000313" key="7">
    <source>
        <dbReference type="Proteomes" id="UP001356428"/>
    </source>
</evidence>
<dbReference type="PANTHER" id="PTHR30251">
    <property type="entry name" value="PILUS ASSEMBLY CHAPERONE"/>
    <property type="match status" value="1"/>
</dbReference>
<dbReference type="SUPFAM" id="SSF49354">
    <property type="entry name" value="PapD-like"/>
    <property type="match status" value="1"/>
</dbReference>
<evidence type="ECO:0000256" key="5">
    <source>
        <dbReference type="SAM" id="MobiDB-lite"/>
    </source>
</evidence>
<protein>
    <recommendedName>
        <fullName evidence="8">Calx-beta domain-containing protein</fullName>
    </recommendedName>
</protein>
<dbReference type="PANTHER" id="PTHR30251:SF4">
    <property type="entry name" value="SLR1668 PROTEIN"/>
    <property type="match status" value="1"/>
</dbReference>
<gene>
    <name evidence="6" type="ORF">OG849_17910</name>
</gene>
<accession>A0ABZ1EXZ9</accession>
<keyword evidence="7" id="KW-1185">Reference proteome</keyword>
<comment type="subcellular location">
    <subcellularLocation>
        <location evidence="1">Periplasm</location>
    </subcellularLocation>
</comment>
<dbReference type="InterPro" id="IPR036316">
    <property type="entry name" value="Pili_assmbl_chap_C_dom_sf"/>
</dbReference>
<reference evidence="6 7" key="1">
    <citation type="submission" date="2022-10" db="EMBL/GenBank/DDBJ databases">
        <title>The complete genomes of actinobacterial strains from the NBC collection.</title>
        <authorList>
            <person name="Joergensen T.S."/>
            <person name="Alvarez Arevalo M."/>
            <person name="Sterndorff E.B."/>
            <person name="Faurdal D."/>
            <person name="Vuksanovic O."/>
            <person name="Mourched A.-S."/>
            <person name="Charusanti P."/>
            <person name="Shaw S."/>
            <person name="Blin K."/>
            <person name="Weber T."/>
        </authorList>
    </citation>
    <scope>NUCLEOTIDE SEQUENCE [LARGE SCALE GENOMIC DNA]</scope>
    <source>
        <strain evidence="6 7">NBC 01792</strain>
    </source>
</reference>
<dbReference type="Gene3D" id="2.60.40.10">
    <property type="entry name" value="Immunoglobulins"/>
    <property type="match status" value="1"/>
</dbReference>
<feature type="region of interest" description="Disordered" evidence="5">
    <location>
        <begin position="1"/>
        <end position="21"/>
    </location>
</feature>
<dbReference type="InterPro" id="IPR008962">
    <property type="entry name" value="PapD-like_sf"/>
</dbReference>
<dbReference type="InterPro" id="IPR013783">
    <property type="entry name" value="Ig-like_fold"/>
</dbReference>
<evidence type="ECO:0008006" key="8">
    <source>
        <dbReference type="Google" id="ProtNLM"/>
    </source>
</evidence>
<dbReference type="InterPro" id="IPR050643">
    <property type="entry name" value="Periplasmic_pilus_chap"/>
</dbReference>
<evidence type="ECO:0000256" key="3">
    <source>
        <dbReference type="ARBA" id="ARBA00022764"/>
    </source>
</evidence>
<keyword evidence="4" id="KW-0143">Chaperone</keyword>
<comment type="similarity">
    <text evidence="2">Belongs to the periplasmic pilus chaperone family.</text>
</comment>